<proteinExistence type="predicted"/>
<sequence length="321" mass="35364">MAKPNCKDTCGNISIPFPFGIGTGCFKNEWFSVDCKEATADSPSRAFLSSINMEVLEILFEDSTVRVNSPIISSGCSDRGANISIDMTASPFAFSSSNSFIAMGCDNRASLNGIQPEIVGCTSTCGSSTEGKENSYCSGNNCCQTTIPLSLQVFNASLGTAEDPNDQGRNQCKVAFIVEEEWFWNNISSPEEVHSMQYVPVILRWFMYYGTEGVTLYSDAKNSDAMYCISMNLSSGRWGLRTETLYFNSTTCRCSWGYDGNPYLPDGCTDIDECKIQKVNLCSGMTKCVNVPGRFKCELDKAKITFLSNFLSLNSFFLRNL</sequence>
<dbReference type="InterPro" id="IPR013695">
    <property type="entry name" value="WAK"/>
</dbReference>
<keyword evidence="8" id="KW-0325">Glycoprotein</keyword>
<dbReference type="InterPro" id="IPR018097">
    <property type="entry name" value="EGF_Ca-bd_CS"/>
</dbReference>
<evidence type="ECO:0000256" key="7">
    <source>
        <dbReference type="ARBA" id="ARBA00023157"/>
    </source>
</evidence>
<dbReference type="Pfam" id="PF08488">
    <property type="entry name" value="WAK"/>
    <property type="match status" value="1"/>
</dbReference>
<evidence type="ECO:0000259" key="10">
    <source>
        <dbReference type="Pfam" id="PF13947"/>
    </source>
</evidence>
<organism evidence="11">
    <name type="scientific">Populus alba</name>
    <name type="common">White poplar</name>
    <dbReference type="NCBI Taxonomy" id="43335"/>
    <lineage>
        <taxon>Eukaryota</taxon>
        <taxon>Viridiplantae</taxon>
        <taxon>Streptophyta</taxon>
        <taxon>Embryophyta</taxon>
        <taxon>Tracheophyta</taxon>
        <taxon>Spermatophyta</taxon>
        <taxon>Magnoliopsida</taxon>
        <taxon>eudicotyledons</taxon>
        <taxon>Gunneridae</taxon>
        <taxon>Pentapetalae</taxon>
        <taxon>rosids</taxon>
        <taxon>fabids</taxon>
        <taxon>Malpighiales</taxon>
        <taxon>Salicaceae</taxon>
        <taxon>Saliceae</taxon>
        <taxon>Populus</taxon>
    </lineage>
</organism>
<dbReference type="PROSITE" id="PS51257">
    <property type="entry name" value="PROKAR_LIPOPROTEIN"/>
    <property type="match status" value="1"/>
</dbReference>
<evidence type="ECO:0000259" key="9">
    <source>
        <dbReference type="Pfam" id="PF08488"/>
    </source>
</evidence>
<keyword evidence="2" id="KW-0723">Serine/threonine-protein kinase</keyword>
<keyword evidence="4" id="KW-0808">Transferase</keyword>
<dbReference type="EMBL" id="RCHU01000590">
    <property type="protein sequence ID" value="TKS00777.1"/>
    <property type="molecule type" value="Genomic_DNA"/>
</dbReference>
<feature type="domain" description="Wall-associated receptor kinase" evidence="9">
    <location>
        <begin position="134"/>
        <end position="207"/>
    </location>
</feature>
<dbReference type="FunFam" id="2.10.25.10:FF:000038">
    <property type="entry name" value="Fibrillin 2"/>
    <property type="match status" value="1"/>
</dbReference>
<dbReference type="GO" id="GO:0005509">
    <property type="term" value="F:calcium ion binding"/>
    <property type="evidence" value="ECO:0007669"/>
    <property type="project" value="InterPro"/>
</dbReference>
<dbReference type="Pfam" id="PF13947">
    <property type="entry name" value="GUB_WAK_bind"/>
    <property type="match status" value="1"/>
</dbReference>
<name>A0A4U5PWL6_POPAL</name>
<evidence type="ECO:0008006" key="12">
    <source>
        <dbReference type="Google" id="ProtNLM"/>
    </source>
</evidence>
<dbReference type="GO" id="GO:0004674">
    <property type="term" value="F:protein serine/threonine kinase activity"/>
    <property type="evidence" value="ECO:0007669"/>
    <property type="project" value="UniProtKB-KW"/>
</dbReference>
<dbReference type="PANTHER" id="PTHR33491">
    <property type="entry name" value="OSJNBA0016N04.9 PROTEIN"/>
    <property type="match status" value="1"/>
</dbReference>
<dbReference type="GO" id="GO:0016020">
    <property type="term" value="C:membrane"/>
    <property type="evidence" value="ECO:0007669"/>
    <property type="project" value="UniProtKB-SubCell"/>
</dbReference>
<keyword evidence="3" id="KW-0245">EGF-like domain</keyword>
<gene>
    <name evidence="11" type="ORF">D5086_0000179770</name>
</gene>
<evidence type="ECO:0000256" key="4">
    <source>
        <dbReference type="ARBA" id="ARBA00022679"/>
    </source>
</evidence>
<keyword evidence="7" id="KW-1015">Disulfide bond</keyword>
<evidence type="ECO:0000313" key="11">
    <source>
        <dbReference type="EMBL" id="TKS00777.1"/>
    </source>
</evidence>
<dbReference type="Gene3D" id="2.10.25.10">
    <property type="entry name" value="Laminin"/>
    <property type="match status" value="1"/>
</dbReference>
<accession>A0A4U5PWL6</accession>
<evidence type="ECO:0000256" key="5">
    <source>
        <dbReference type="ARBA" id="ARBA00022729"/>
    </source>
</evidence>
<evidence type="ECO:0000256" key="1">
    <source>
        <dbReference type="ARBA" id="ARBA00004479"/>
    </source>
</evidence>
<evidence type="ECO:0000256" key="6">
    <source>
        <dbReference type="ARBA" id="ARBA00022737"/>
    </source>
</evidence>
<evidence type="ECO:0000256" key="8">
    <source>
        <dbReference type="ARBA" id="ARBA00023180"/>
    </source>
</evidence>
<dbReference type="AlphaFoldDB" id="A0A4U5PWL6"/>
<protein>
    <recommendedName>
        <fullName evidence="12">Wall-associated receptor kinase galacturonan-binding domain-containing protein</fullName>
    </recommendedName>
</protein>
<dbReference type="GO" id="GO:0030247">
    <property type="term" value="F:polysaccharide binding"/>
    <property type="evidence" value="ECO:0007669"/>
    <property type="project" value="InterPro"/>
</dbReference>
<dbReference type="PROSITE" id="PS01187">
    <property type="entry name" value="EGF_CA"/>
    <property type="match status" value="1"/>
</dbReference>
<reference evidence="11" key="1">
    <citation type="submission" date="2018-10" db="EMBL/GenBank/DDBJ databases">
        <title>Population genomic analysis revealed the cold adaptation of white poplar.</title>
        <authorList>
            <person name="Liu Y.-J."/>
        </authorList>
    </citation>
    <scope>NUCLEOTIDE SEQUENCE [LARGE SCALE GENOMIC DNA]</scope>
    <source>
        <strain evidence="11">PAL-ZL1</strain>
    </source>
</reference>
<comment type="subcellular location">
    <subcellularLocation>
        <location evidence="1">Membrane</location>
        <topology evidence="1">Single-pass type I membrane protein</topology>
    </subcellularLocation>
</comment>
<evidence type="ECO:0000256" key="2">
    <source>
        <dbReference type="ARBA" id="ARBA00022527"/>
    </source>
</evidence>
<dbReference type="InterPro" id="IPR025287">
    <property type="entry name" value="WAK_GUB"/>
</dbReference>
<comment type="caution">
    <text evidence="11">The sequence shown here is derived from an EMBL/GenBank/DDBJ whole genome shotgun (WGS) entry which is preliminary data.</text>
</comment>
<dbReference type="STRING" id="43335.A0A4U5PWL6"/>
<feature type="domain" description="Wall-associated receptor kinase galacturonan-binding" evidence="10">
    <location>
        <begin position="6"/>
        <end position="68"/>
    </location>
</feature>
<keyword evidence="6" id="KW-0677">Repeat</keyword>
<keyword evidence="5" id="KW-0732">Signal</keyword>
<keyword evidence="2" id="KW-0418">Kinase</keyword>
<evidence type="ECO:0000256" key="3">
    <source>
        <dbReference type="ARBA" id="ARBA00022536"/>
    </source>
</evidence>